<protein>
    <submittedName>
        <fullName evidence="2">Uncharacterized protein</fullName>
    </submittedName>
</protein>
<feature type="transmembrane region" description="Helical" evidence="1">
    <location>
        <begin position="245"/>
        <end position="272"/>
    </location>
</feature>
<sequence length="354" mass="37826">MNIIISYLDTMFSAYPETPRLLEAKAELQGMMEDAYTSLLAEGRSENEAVGQVIRDFGNLAEVAPELGITTELNPIAAPALAAPMSAASAPAAAPEPPRHPPVTMSEAREYADARQRIRYRVALAVALFVVSPVALVVLPTAARAGVAGVTDGVASLIGIVTLFAFVAAGVLTLVSTTHELAAFARITEGRFTPDPVVSAWATELRQQHERTRTRALQVSVLLWILSPVPVIAFSFLDGLPNENLWIVCGVAAMLAFVATGLFVLLPNAWAYSVAERLTGAEAAQEAAKAEEHGIVGVIASFYWPLLTAIYLGWSFIGNAWDQSWILWPVGAVLFGAIAAGAGALDTYRKNQRR</sequence>
<evidence type="ECO:0000256" key="1">
    <source>
        <dbReference type="SAM" id="Phobius"/>
    </source>
</evidence>
<feature type="transmembrane region" description="Helical" evidence="1">
    <location>
        <begin position="326"/>
        <end position="345"/>
    </location>
</feature>
<feature type="transmembrane region" description="Helical" evidence="1">
    <location>
        <begin position="154"/>
        <end position="175"/>
    </location>
</feature>
<keyword evidence="1" id="KW-0812">Transmembrane</keyword>
<keyword evidence="1" id="KW-1133">Transmembrane helix</keyword>
<proteinExistence type="predicted"/>
<organism evidence="2 3">
    <name type="scientific">Leucobacter luti</name>
    <dbReference type="NCBI Taxonomy" id="340320"/>
    <lineage>
        <taxon>Bacteria</taxon>
        <taxon>Bacillati</taxon>
        <taxon>Actinomycetota</taxon>
        <taxon>Actinomycetes</taxon>
        <taxon>Micrococcales</taxon>
        <taxon>Microbacteriaceae</taxon>
        <taxon>Leucobacter</taxon>
    </lineage>
</organism>
<keyword evidence="3" id="KW-1185">Reference proteome</keyword>
<dbReference type="InterPro" id="IPR047928">
    <property type="entry name" value="Perm_prefix_1"/>
</dbReference>
<gene>
    <name evidence="2" type="ORF">EDF62_0963</name>
</gene>
<dbReference type="Proteomes" id="UP000295601">
    <property type="component" value="Unassembled WGS sequence"/>
</dbReference>
<dbReference type="EMBL" id="SNYA01000002">
    <property type="protein sequence ID" value="TDP94543.1"/>
    <property type="molecule type" value="Genomic_DNA"/>
</dbReference>
<comment type="caution">
    <text evidence="2">The sequence shown here is derived from an EMBL/GenBank/DDBJ whole genome shotgun (WGS) entry which is preliminary data.</text>
</comment>
<evidence type="ECO:0000313" key="2">
    <source>
        <dbReference type="EMBL" id="TDP94543.1"/>
    </source>
</evidence>
<reference evidence="2 3" key="1">
    <citation type="submission" date="2019-03" db="EMBL/GenBank/DDBJ databases">
        <title>Genomic analyses of the natural microbiome of Caenorhabditis elegans.</title>
        <authorList>
            <person name="Samuel B."/>
        </authorList>
    </citation>
    <scope>NUCLEOTIDE SEQUENCE [LARGE SCALE GENOMIC DNA]</scope>
    <source>
        <strain evidence="2 3">JUb18</strain>
    </source>
</reference>
<feature type="transmembrane region" description="Helical" evidence="1">
    <location>
        <begin position="122"/>
        <end position="142"/>
    </location>
</feature>
<accession>A0A4R6S5D2</accession>
<evidence type="ECO:0000313" key="3">
    <source>
        <dbReference type="Proteomes" id="UP000295601"/>
    </source>
</evidence>
<keyword evidence="1" id="KW-0472">Membrane</keyword>
<dbReference type="OrthoDB" id="9815852at2"/>
<dbReference type="AlphaFoldDB" id="A0A4R6S5D2"/>
<name>A0A4R6S5D2_9MICO</name>
<feature type="transmembrane region" description="Helical" evidence="1">
    <location>
        <begin position="216"/>
        <end position="233"/>
    </location>
</feature>
<dbReference type="RefSeq" id="WP_133616152.1">
    <property type="nucleotide sequence ID" value="NZ_SNYA01000002.1"/>
</dbReference>
<feature type="transmembrane region" description="Helical" evidence="1">
    <location>
        <begin position="293"/>
        <end position="314"/>
    </location>
</feature>
<dbReference type="NCBIfam" id="NF038403">
    <property type="entry name" value="perm_prefix_1"/>
    <property type="match status" value="1"/>
</dbReference>